<dbReference type="InterPro" id="IPR013767">
    <property type="entry name" value="PAS_fold"/>
</dbReference>
<evidence type="ECO:0000256" key="4">
    <source>
        <dbReference type="ARBA" id="ARBA00022679"/>
    </source>
</evidence>
<keyword evidence="6 12" id="KW-0418">Kinase</keyword>
<dbReference type="HOGENOM" id="CLU_000445_114_39_3"/>
<dbReference type="InterPro" id="IPR005467">
    <property type="entry name" value="His_kinase_dom"/>
</dbReference>
<dbReference type="PATRIC" id="fig|1173022.3.peg.4247"/>
<sequence>MEIALQPAEEKYRSMFENAVEGMFQRTPDGRYLLANPALAKIYGYESSAHLLMYLTNIDRQFVDSQRHQQFIELIEQNEQVCGFESQVYRQDGSVIWISESARAVRDQNGVLIYCEGFVTKIQERKLAEEKWLQLEKKFQRQSEELQASREKLHKIEFQLIHSEKMSSIGQMVAGVAHEINNPVTFVCGNLLHAGQYAEDLLNLLKLYQQHYPQPAPEIEEEIEALDLDFLRVDFRKTLSSMQMGADRIRQIVHSLRNFSRMDEAQMKPANIQEGIDSTLLILNNRTKPKGQNPGVNIIKKYEELPLVRCYAELLNQVFMNLLSNAIDALEEYNEIRLENQLQLNPSTITISTEIINSEWVAIKIADNGAGMPKQVKEQIFNSFFTTKPIGKGTGLGLSISHQIVVEKHGGNLKCISAPDQGTEFIIEIPLNA</sequence>
<keyword evidence="5" id="KW-0547">Nucleotide-binding</keyword>
<keyword evidence="13" id="KW-1185">Reference proteome</keyword>
<evidence type="ECO:0000256" key="6">
    <source>
        <dbReference type="ARBA" id="ARBA00022777"/>
    </source>
</evidence>
<dbReference type="PROSITE" id="PS50112">
    <property type="entry name" value="PAS"/>
    <property type="match status" value="1"/>
</dbReference>
<dbReference type="SUPFAM" id="SSF55874">
    <property type="entry name" value="ATPase domain of HSP90 chaperone/DNA topoisomerase II/histidine kinase"/>
    <property type="match status" value="1"/>
</dbReference>
<dbReference type="GO" id="GO:0006355">
    <property type="term" value="P:regulation of DNA-templated transcription"/>
    <property type="evidence" value="ECO:0007669"/>
    <property type="project" value="InterPro"/>
</dbReference>
<dbReference type="AlphaFoldDB" id="K9W4M3"/>
<dbReference type="SMART" id="SM00387">
    <property type="entry name" value="HATPase_c"/>
    <property type="match status" value="1"/>
</dbReference>
<dbReference type="InterPro" id="IPR000014">
    <property type="entry name" value="PAS"/>
</dbReference>
<dbReference type="Gene3D" id="3.30.565.10">
    <property type="entry name" value="Histidine kinase-like ATPase, C-terminal domain"/>
    <property type="match status" value="1"/>
</dbReference>
<proteinExistence type="predicted"/>
<evidence type="ECO:0000256" key="3">
    <source>
        <dbReference type="ARBA" id="ARBA00022553"/>
    </source>
</evidence>
<feature type="domain" description="PAC" evidence="11">
    <location>
        <begin position="82"/>
        <end position="134"/>
    </location>
</feature>
<comment type="catalytic activity">
    <reaction evidence="1">
        <text>ATP + protein L-histidine = ADP + protein N-phospho-L-histidine.</text>
        <dbReference type="EC" id="2.7.13.3"/>
    </reaction>
</comment>
<evidence type="ECO:0000256" key="5">
    <source>
        <dbReference type="ARBA" id="ARBA00022741"/>
    </source>
</evidence>
<dbReference type="EC" id="2.7.13.3" evidence="2"/>
<feature type="domain" description="PAS" evidence="10">
    <location>
        <begin position="8"/>
        <end position="46"/>
    </location>
</feature>
<keyword evidence="7" id="KW-0067">ATP-binding</keyword>
<dbReference type="GO" id="GO:0000155">
    <property type="term" value="F:phosphorelay sensor kinase activity"/>
    <property type="evidence" value="ECO:0007669"/>
    <property type="project" value="InterPro"/>
</dbReference>
<dbReference type="NCBIfam" id="TIGR00229">
    <property type="entry name" value="sensory_box"/>
    <property type="match status" value="1"/>
</dbReference>
<dbReference type="PROSITE" id="PS50113">
    <property type="entry name" value="PAC"/>
    <property type="match status" value="1"/>
</dbReference>
<dbReference type="SUPFAM" id="SSF47384">
    <property type="entry name" value="Homodimeric domain of signal transducing histidine kinase"/>
    <property type="match status" value="1"/>
</dbReference>
<keyword evidence="8" id="KW-0902">Two-component regulatory system</keyword>
<keyword evidence="3" id="KW-0597">Phosphoprotein</keyword>
<dbReference type="InterPro" id="IPR004358">
    <property type="entry name" value="Sig_transdc_His_kin-like_C"/>
</dbReference>
<evidence type="ECO:0000256" key="1">
    <source>
        <dbReference type="ARBA" id="ARBA00000085"/>
    </source>
</evidence>
<dbReference type="GO" id="GO:0005524">
    <property type="term" value="F:ATP binding"/>
    <property type="evidence" value="ECO:0007669"/>
    <property type="project" value="UniProtKB-KW"/>
</dbReference>
<dbReference type="Gene3D" id="1.10.287.130">
    <property type="match status" value="1"/>
</dbReference>
<gene>
    <name evidence="12" type="ORF">Cri9333_3936</name>
</gene>
<dbReference type="PRINTS" id="PR00344">
    <property type="entry name" value="BCTRLSENSOR"/>
</dbReference>
<name>K9W4M3_9CYAN</name>
<dbReference type="Pfam" id="PF02518">
    <property type="entry name" value="HATPase_c"/>
    <property type="match status" value="1"/>
</dbReference>
<dbReference type="Gene3D" id="3.30.450.20">
    <property type="entry name" value="PAS domain"/>
    <property type="match status" value="1"/>
</dbReference>
<evidence type="ECO:0000313" key="12">
    <source>
        <dbReference type="EMBL" id="AFZ14744.1"/>
    </source>
</evidence>
<dbReference type="InterPro" id="IPR003594">
    <property type="entry name" value="HATPase_dom"/>
</dbReference>
<dbReference type="eggNOG" id="COG2202">
    <property type="taxonomic scope" value="Bacteria"/>
</dbReference>
<dbReference type="InterPro" id="IPR036890">
    <property type="entry name" value="HATPase_C_sf"/>
</dbReference>
<evidence type="ECO:0000256" key="7">
    <source>
        <dbReference type="ARBA" id="ARBA00022840"/>
    </source>
</evidence>
<dbReference type="PANTHER" id="PTHR43065">
    <property type="entry name" value="SENSOR HISTIDINE KINASE"/>
    <property type="match status" value="1"/>
</dbReference>
<accession>K9W4M3</accession>
<dbReference type="Proteomes" id="UP000010472">
    <property type="component" value="Chromosome"/>
</dbReference>
<feature type="domain" description="Histidine kinase" evidence="9">
    <location>
        <begin position="175"/>
        <end position="433"/>
    </location>
</feature>
<evidence type="ECO:0000313" key="13">
    <source>
        <dbReference type="Proteomes" id="UP000010472"/>
    </source>
</evidence>
<evidence type="ECO:0000256" key="8">
    <source>
        <dbReference type="ARBA" id="ARBA00023012"/>
    </source>
</evidence>
<evidence type="ECO:0000256" key="2">
    <source>
        <dbReference type="ARBA" id="ARBA00012438"/>
    </source>
</evidence>
<dbReference type="Pfam" id="PF00989">
    <property type="entry name" value="PAS"/>
    <property type="match status" value="1"/>
</dbReference>
<evidence type="ECO:0000259" key="11">
    <source>
        <dbReference type="PROSITE" id="PS50113"/>
    </source>
</evidence>
<dbReference type="STRING" id="1173022.Cri9333_3936"/>
<dbReference type="PANTHER" id="PTHR43065:SF50">
    <property type="entry name" value="HISTIDINE KINASE"/>
    <property type="match status" value="1"/>
</dbReference>
<dbReference type="InterPro" id="IPR036097">
    <property type="entry name" value="HisK_dim/P_sf"/>
</dbReference>
<dbReference type="InterPro" id="IPR035965">
    <property type="entry name" value="PAS-like_dom_sf"/>
</dbReference>
<dbReference type="SMART" id="SM00091">
    <property type="entry name" value="PAS"/>
    <property type="match status" value="1"/>
</dbReference>
<dbReference type="KEGG" id="cep:Cri9333_3936"/>
<evidence type="ECO:0000259" key="9">
    <source>
        <dbReference type="PROSITE" id="PS50109"/>
    </source>
</evidence>
<protein>
    <recommendedName>
        <fullName evidence="2">histidine kinase</fullName>
        <ecNumber evidence="2">2.7.13.3</ecNumber>
    </recommendedName>
</protein>
<dbReference type="InterPro" id="IPR000700">
    <property type="entry name" value="PAS-assoc_C"/>
</dbReference>
<dbReference type="CDD" id="cd00130">
    <property type="entry name" value="PAS"/>
    <property type="match status" value="1"/>
</dbReference>
<organism evidence="12 13">
    <name type="scientific">Crinalium epipsammum PCC 9333</name>
    <dbReference type="NCBI Taxonomy" id="1173022"/>
    <lineage>
        <taxon>Bacteria</taxon>
        <taxon>Bacillati</taxon>
        <taxon>Cyanobacteriota</taxon>
        <taxon>Cyanophyceae</taxon>
        <taxon>Gomontiellales</taxon>
        <taxon>Gomontiellaceae</taxon>
        <taxon>Crinalium</taxon>
    </lineage>
</organism>
<dbReference type="EMBL" id="CP003620">
    <property type="protein sequence ID" value="AFZ14744.1"/>
    <property type="molecule type" value="Genomic_DNA"/>
</dbReference>
<keyword evidence="4" id="KW-0808">Transferase</keyword>
<dbReference type="eggNOG" id="COG4191">
    <property type="taxonomic scope" value="Bacteria"/>
</dbReference>
<dbReference type="PROSITE" id="PS50109">
    <property type="entry name" value="HIS_KIN"/>
    <property type="match status" value="1"/>
</dbReference>
<evidence type="ECO:0000259" key="10">
    <source>
        <dbReference type="PROSITE" id="PS50112"/>
    </source>
</evidence>
<reference evidence="12 13" key="1">
    <citation type="submission" date="2012-06" db="EMBL/GenBank/DDBJ databases">
        <title>Finished chromosome of genome of Crinalium epipsammum PCC 9333.</title>
        <authorList>
            <consortium name="US DOE Joint Genome Institute"/>
            <person name="Gugger M."/>
            <person name="Coursin T."/>
            <person name="Rippka R."/>
            <person name="Tandeau De Marsac N."/>
            <person name="Huntemann M."/>
            <person name="Wei C.-L."/>
            <person name="Han J."/>
            <person name="Detter J.C."/>
            <person name="Han C."/>
            <person name="Tapia R."/>
            <person name="Davenport K."/>
            <person name="Daligault H."/>
            <person name="Erkkila T."/>
            <person name="Gu W."/>
            <person name="Munk A.C.C."/>
            <person name="Teshima H."/>
            <person name="Xu Y."/>
            <person name="Chain P."/>
            <person name="Chen A."/>
            <person name="Krypides N."/>
            <person name="Mavromatis K."/>
            <person name="Markowitz V."/>
            <person name="Szeto E."/>
            <person name="Ivanova N."/>
            <person name="Mikhailova N."/>
            <person name="Ovchinnikova G."/>
            <person name="Pagani I."/>
            <person name="Pati A."/>
            <person name="Goodwin L."/>
            <person name="Peters L."/>
            <person name="Pitluck S."/>
            <person name="Woyke T."/>
            <person name="Kerfeld C."/>
        </authorList>
    </citation>
    <scope>NUCLEOTIDE SEQUENCE [LARGE SCALE GENOMIC DNA]</scope>
    <source>
        <strain evidence="12 13">PCC 9333</strain>
    </source>
</reference>
<dbReference type="SUPFAM" id="SSF55785">
    <property type="entry name" value="PYP-like sensor domain (PAS domain)"/>
    <property type="match status" value="1"/>
</dbReference>